<proteinExistence type="predicted"/>
<evidence type="ECO:0000313" key="4">
    <source>
        <dbReference type="Proteomes" id="UP000198672"/>
    </source>
</evidence>
<keyword evidence="4" id="KW-1185">Reference proteome</keyword>
<name>A0A1H3G6R8_ALLWA</name>
<gene>
    <name evidence="3" type="ORF">SAMN05421644_1236</name>
</gene>
<protein>
    <recommendedName>
        <fullName evidence="2">Lcl C-terminal domain-containing protein</fullName>
    </recommendedName>
</protein>
<reference evidence="4" key="1">
    <citation type="submission" date="2016-10" db="EMBL/GenBank/DDBJ databases">
        <authorList>
            <person name="Varghese N."/>
            <person name="Submissions S."/>
        </authorList>
    </citation>
    <scope>NUCLEOTIDE SEQUENCE [LARGE SCALE GENOMIC DNA]</scope>
    <source>
        <strain evidence="4">DSM 173</strain>
    </source>
</reference>
<dbReference type="PANTHER" id="PTHR35812:SF1">
    <property type="entry name" value="LIPOPROTEIN"/>
    <property type="match status" value="1"/>
</dbReference>
<dbReference type="Pfam" id="PF07603">
    <property type="entry name" value="Lcl_C"/>
    <property type="match status" value="1"/>
</dbReference>
<dbReference type="AlphaFoldDB" id="A0A1H3G6R8"/>
<dbReference type="RefSeq" id="WP_245709225.1">
    <property type="nucleotide sequence ID" value="NZ_FNOW01000023.1"/>
</dbReference>
<accession>A0A1H3G6R8</accession>
<feature type="signal peptide" evidence="1">
    <location>
        <begin position="1"/>
        <end position="28"/>
    </location>
</feature>
<organism evidence="3 4">
    <name type="scientific">Allochromatium warmingii</name>
    <name type="common">Chromatium warmingii</name>
    <dbReference type="NCBI Taxonomy" id="61595"/>
    <lineage>
        <taxon>Bacteria</taxon>
        <taxon>Pseudomonadati</taxon>
        <taxon>Pseudomonadota</taxon>
        <taxon>Gammaproteobacteria</taxon>
        <taxon>Chromatiales</taxon>
        <taxon>Chromatiaceae</taxon>
        <taxon>Allochromatium</taxon>
    </lineage>
</organism>
<dbReference type="Proteomes" id="UP000198672">
    <property type="component" value="Unassembled WGS sequence"/>
</dbReference>
<feature type="chain" id="PRO_5011656192" description="Lcl C-terminal domain-containing protein" evidence="1">
    <location>
        <begin position="29"/>
        <end position="209"/>
    </location>
</feature>
<sequence>MMRRNCLIDRAHLVCLLLMLGIAPILQAQNATPAPQPDPNAIPAATDTCLNGTSETTPSSDFTLLAEGAVVRHETTQLEWQRCPLGLRWDAAVKGCLGRPLNRDWERALKAASKAQDGWRMPNAEELLTIVEKCRTGPTVNIQVFPNTPTSNFWSTSLDSSGSNRVWAVSFFSGRAFRTSKIQGGSVRLVRGTLNRQPPADGVAPGAPR</sequence>
<dbReference type="STRING" id="61595.SAMN05421644_1236"/>
<feature type="domain" description="Lcl C-terminal" evidence="2">
    <location>
        <begin position="70"/>
        <end position="191"/>
    </location>
</feature>
<evidence type="ECO:0000259" key="2">
    <source>
        <dbReference type="Pfam" id="PF07603"/>
    </source>
</evidence>
<evidence type="ECO:0000256" key="1">
    <source>
        <dbReference type="SAM" id="SignalP"/>
    </source>
</evidence>
<dbReference type="EMBL" id="FNOW01000023">
    <property type="protein sequence ID" value="SDX98740.1"/>
    <property type="molecule type" value="Genomic_DNA"/>
</dbReference>
<dbReference type="PANTHER" id="PTHR35812">
    <property type="entry name" value="LIPOPROTEIN"/>
    <property type="match status" value="1"/>
</dbReference>
<dbReference type="InterPro" id="IPR011460">
    <property type="entry name" value="Lcl_C"/>
</dbReference>
<evidence type="ECO:0000313" key="3">
    <source>
        <dbReference type="EMBL" id="SDX98740.1"/>
    </source>
</evidence>
<keyword evidence="1" id="KW-0732">Signal</keyword>